<organism evidence="2 3">
    <name type="scientific">Actinocrinis puniceicyclus</name>
    <dbReference type="NCBI Taxonomy" id="977794"/>
    <lineage>
        <taxon>Bacteria</taxon>
        <taxon>Bacillati</taxon>
        <taxon>Actinomycetota</taxon>
        <taxon>Actinomycetes</taxon>
        <taxon>Catenulisporales</taxon>
        <taxon>Actinospicaceae</taxon>
        <taxon>Actinocrinis</taxon>
    </lineage>
</organism>
<gene>
    <name evidence="2" type="ORF">KGA66_16910</name>
</gene>
<accession>A0A8J7WLU8</accession>
<evidence type="ECO:0000256" key="1">
    <source>
        <dbReference type="SAM" id="SignalP"/>
    </source>
</evidence>
<protein>
    <recommendedName>
        <fullName evidence="4">Secreted protein</fullName>
    </recommendedName>
</protein>
<dbReference type="RefSeq" id="WP_211469103.1">
    <property type="nucleotide sequence ID" value="NZ_JAGSXH010000059.1"/>
</dbReference>
<evidence type="ECO:0008006" key="4">
    <source>
        <dbReference type="Google" id="ProtNLM"/>
    </source>
</evidence>
<keyword evidence="1" id="KW-0732">Signal</keyword>
<dbReference type="EMBL" id="JAGSXH010000059">
    <property type="protein sequence ID" value="MBS2964741.1"/>
    <property type="molecule type" value="Genomic_DNA"/>
</dbReference>
<evidence type="ECO:0000313" key="2">
    <source>
        <dbReference type="EMBL" id="MBS2964741.1"/>
    </source>
</evidence>
<dbReference type="Proteomes" id="UP000677913">
    <property type="component" value="Unassembled WGS sequence"/>
</dbReference>
<feature type="signal peptide" evidence="1">
    <location>
        <begin position="1"/>
        <end position="34"/>
    </location>
</feature>
<comment type="caution">
    <text evidence="2">The sequence shown here is derived from an EMBL/GenBank/DDBJ whole genome shotgun (WGS) entry which is preliminary data.</text>
</comment>
<proteinExistence type="predicted"/>
<feature type="chain" id="PRO_5039466799" description="Secreted protein" evidence="1">
    <location>
        <begin position="35"/>
        <end position="302"/>
    </location>
</feature>
<dbReference type="AlphaFoldDB" id="A0A8J7WLU8"/>
<keyword evidence="3" id="KW-1185">Reference proteome</keyword>
<sequence length="302" mass="31788">MRTRIQPRRPRGSLRATACLIATGAAVVSLAATAAPARAATGISGWTQTGHYLESSLTAAQGPATVDPRAGSPYQLYRGDASIPLSVLIEGWSHVGDPDSANGYVFDAYQSGASSPTSKMFRVTTPSGSTYEYTHDLLPGEEYNNSFVTVSPDTRWMVAGEWDTMSHLQVYPTPILNPQTSATGGSLALSGYIQLDHQVADVQGCDFVTATKLICSSDDTSRSLFPDAKPLLEVDLPQALTGVGSTGHVTDLGPIPQPNSICSGGFEAEGLDYDPAAGILRVEVVQPGVCAVVTTVYEYRAG</sequence>
<name>A0A8J7WLU8_9ACTN</name>
<evidence type="ECO:0000313" key="3">
    <source>
        <dbReference type="Proteomes" id="UP000677913"/>
    </source>
</evidence>
<reference evidence="2" key="1">
    <citation type="submission" date="2021-04" db="EMBL/GenBank/DDBJ databases">
        <title>Genome based classification of Actinospica acidithermotolerans sp. nov., an actinobacterium isolated from an Indonesian hot spring.</title>
        <authorList>
            <person name="Kusuma A.B."/>
            <person name="Putra K.E."/>
            <person name="Nafisah S."/>
            <person name="Loh J."/>
            <person name="Nouioui I."/>
            <person name="Goodfellow M."/>
        </authorList>
    </citation>
    <scope>NUCLEOTIDE SEQUENCE</scope>
    <source>
        <strain evidence="2">DSM 45618</strain>
    </source>
</reference>